<keyword evidence="7 15" id="KW-0269">Exonuclease</keyword>
<dbReference type="PANTHER" id="PTHR11070:SF23">
    <property type="entry name" value="RECBCD ENZYME SUBUNIT RECB"/>
    <property type="match status" value="1"/>
</dbReference>
<dbReference type="Gene3D" id="1.10.486.10">
    <property type="entry name" value="PCRA, domain 4"/>
    <property type="match status" value="1"/>
</dbReference>
<keyword evidence="11 15" id="KW-0234">DNA repair</keyword>
<comment type="cofactor">
    <cofactor evidence="15">
        <name>Mg(2+)</name>
        <dbReference type="ChEBI" id="CHEBI:18420"/>
    </cofactor>
    <text evidence="15">Binds 1 Mg(2+) ion per subunit.</text>
</comment>
<dbReference type="GO" id="GO:0008854">
    <property type="term" value="F:exodeoxyribonuclease V activity"/>
    <property type="evidence" value="ECO:0007669"/>
    <property type="project" value="UniProtKB-EC"/>
</dbReference>
<dbReference type="InterPro" id="IPR027417">
    <property type="entry name" value="P-loop_NTPase"/>
</dbReference>
<comment type="catalytic activity">
    <reaction evidence="14 15">
        <text>ATP + H2O = ADP + phosphate + H(+)</text>
        <dbReference type="Rhea" id="RHEA:13065"/>
        <dbReference type="ChEBI" id="CHEBI:15377"/>
        <dbReference type="ChEBI" id="CHEBI:15378"/>
        <dbReference type="ChEBI" id="CHEBI:30616"/>
        <dbReference type="ChEBI" id="CHEBI:43474"/>
        <dbReference type="ChEBI" id="CHEBI:456216"/>
        <dbReference type="EC" id="5.6.2.4"/>
    </reaction>
</comment>
<keyword evidence="10 15" id="KW-0238">DNA-binding</keyword>
<keyword evidence="9 15" id="KW-0460">Magnesium</keyword>
<evidence type="ECO:0000313" key="20">
    <source>
        <dbReference type="Proteomes" id="UP000077628"/>
    </source>
</evidence>
<evidence type="ECO:0000256" key="6">
    <source>
        <dbReference type="ARBA" id="ARBA00022806"/>
    </source>
</evidence>
<dbReference type="Pfam" id="PF13361">
    <property type="entry name" value="UvrD_C"/>
    <property type="match status" value="1"/>
</dbReference>
<comment type="function">
    <text evidence="15">A helicase/nuclease that prepares dsDNA breaks (DSB) for recombinational DNA repair. Binds to DSBs and unwinds DNA via a highly rapid and processive ATP-dependent bidirectional helicase activity. Unwinds dsDNA until it encounters a Chi (crossover hotspot instigator) sequence from the 3' direction. Cuts ssDNA a few nucleotides 3' to the Chi site. The properties and activities of the enzyme are changed at Chi. The Chi-altered holoenzyme produces a long 3'-ssDNA overhang and facilitates RecA-binding to the ssDNA for homologous DNA recombination and repair. Holoenzyme degrades any linearized DNA that is unable to undergo homologous recombination. In the holoenzyme this subunit contributes ATPase, 3'-5' helicase, exonuclease activity and loads RecA onto ssDNA.</text>
</comment>
<feature type="active site" description="For nuclease activity" evidence="15">
    <location>
        <position position="1080"/>
    </location>
</feature>
<evidence type="ECO:0000259" key="17">
    <source>
        <dbReference type="PROSITE" id="PS51198"/>
    </source>
</evidence>
<dbReference type="Gene3D" id="3.90.320.10">
    <property type="match status" value="1"/>
</dbReference>
<dbReference type="GO" id="GO:0043138">
    <property type="term" value="F:3'-5' DNA helicase activity"/>
    <property type="evidence" value="ECO:0007669"/>
    <property type="project" value="UniProtKB-UniRule"/>
</dbReference>
<name>A0A177N2T6_9GAMM</name>
<keyword evidence="20" id="KW-1185">Reference proteome</keyword>
<dbReference type="InterPro" id="IPR014016">
    <property type="entry name" value="UvrD-like_ATP-bd"/>
</dbReference>
<dbReference type="InterPro" id="IPR014017">
    <property type="entry name" value="DNA_helicase_UvrD-like_C"/>
</dbReference>
<dbReference type="Proteomes" id="UP000077628">
    <property type="component" value="Unassembled WGS sequence"/>
</dbReference>
<comment type="caution">
    <text evidence="19">The sequence shown here is derived from an EMBL/GenBank/DDBJ whole genome shotgun (WGS) entry which is preliminary data.</text>
</comment>
<dbReference type="InterPro" id="IPR011604">
    <property type="entry name" value="PDDEXK-like_dom_sf"/>
</dbReference>
<keyword evidence="6 15" id="KW-0347">Helicase</keyword>
<comment type="domain">
    <text evidence="15">The N-terminal DNA-binding domain is a ssDNA-dependent ATPase and has ATP-dependent 3'-5' helicase function. This domain interacts with RecC.</text>
</comment>
<evidence type="ECO:0000256" key="9">
    <source>
        <dbReference type="ARBA" id="ARBA00022842"/>
    </source>
</evidence>
<evidence type="ECO:0000313" key="19">
    <source>
        <dbReference type="EMBL" id="OAI12195.1"/>
    </source>
</evidence>
<dbReference type="Pfam" id="PF00580">
    <property type="entry name" value="UvrD-helicase"/>
    <property type="match status" value="1"/>
</dbReference>
<dbReference type="PANTHER" id="PTHR11070">
    <property type="entry name" value="UVRD / RECB / PCRA DNA HELICASE FAMILY MEMBER"/>
    <property type="match status" value="1"/>
</dbReference>
<dbReference type="GO" id="GO:0000287">
    <property type="term" value="F:magnesium ion binding"/>
    <property type="evidence" value="ECO:0007669"/>
    <property type="project" value="UniProtKB-UniRule"/>
</dbReference>
<dbReference type="PROSITE" id="PS51198">
    <property type="entry name" value="UVRD_HELICASE_ATP_BIND"/>
    <property type="match status" value="1"/>
</dbReference>
<dbReference type="PROSITE" id="PS51217">
    <property type="entry name" value="UVRD_HELICASE_CTER"/>
    <property type="match status" value="1"/>
</dbReference>
<dbReference type="InterPro" id="IPR000212">
    <property type="entry name" value="DNA_helicase_UvrD/REP"/>
</dbReference>
<dbReference type="OrthoDB" id="9810135at2"/>
<comment type="subunit">
    <text evidence="15">Heterotrimer of RecB, RecC and RecD. All subunits contribute to DNA-binding. Interacts with RecA.</text>
</comment>
<organism evidence="19 20">
    <name type="scientific">Methylomonas koyamae</name>
    <dbReference type="NCBI Taxonomy" id="702114"/>
    <lineage>
        <taxon>Bacteria</taxon>
        <taxon>Pseudomonadati</taxon>
        <taxon>Pseudomonadota</taxon>
        <taxon>Gammaproteobacteria</taxon>
        <taxon>Methylococcales</taxon>
        <taxon>Methylococcaceae</taxon>
        <taxon>Methylomonas</taxon>
    </lineage>
</organism>
<keyword evidence="2 15" id="KW-0479">Metal-binding</keyword>
<feature type="binding site" evidence="15">
    <location>
        <position position="1067"/>
    </location>
    <ligand>
        <name>Mg(2+)</name>
        <dbReference type="ChEBI" id="CHEBI:18420"/>
    </ligand>
</feature>
<dbReference type="EC" id="5.6.2.4" evidence="15"/>
<evidence type="ECO:0000259" key="18">
    <source>
        <dbReference type="PROSITE" id="PS51217"/>
    </source>
</evidence>
<dbReference type="InterPro" id="IPR011335">
    <property type="entry name" value="Restrct_endonuc-II-like"/>
</dbReference>
<evidence type="ECO:0000256" key="11">
    <source>
        <dbReference type="ARBA" id="ARBA00023204"/>
    </source>
</evidence>
<evidence type="ECO:0000256" key="2">
    <source>
        <dbReference type="ARBA" id="ARBA00022723"/>
    </source>
</evidence>
<evidence type="ECO:0000256" key="4">
    <source>
        <dbReference type="ARBA" id="ARBA00022763"/>
    </source>
</evidence>
<dbReference type="RefSeq" id="WP_064031466.1">
    <property type="nucleotide sequence ID" value="NZ_LUUK01000221.1"/>
</dbReference>
<dbReference type="GO" id="GO:0009338">
    <property type="term" value="C:exodeoxyribonuclease V complex"/>
    <property type="evidence" value="ECO:0007669"/>
    <property type="project" value="TreeGrafter"/>
</dbReference>
<evidence type="ECO:0000256" key="7">
    <source>
        <dbReference type="ARBA" id="ARBA00022839"/>
    </source>
</evidence>
<comment type="catalytic activity">
    <reaction evidence="15">
        <text>Exonucleolytic cleavage (in the presence of ATP) in either 5'- to 3'- or 3'- to 5'-direction to yield 5'-phosphooligonucleotides.</text>
        <dbReference type="EC" id="3.1.11.5"/>
    </reaction>
</comment>
<evidence type="ECO:0000256" key="12">
    <source>
        <dbReference type="ARBA" id="ARBA00023235"/>
    </source>
</evidence>
<feature type="domain" description="UvrD-like helicase C-terminal" evidence="18">
    <location>
        <begin position="475"/>
        <end position="747"/>
    </location>
</feature>
<evidence type="ECO:0000256" key="5">
    <source>
        <dbReference type="ARBA" id="ARBA00022801"/>
    </source>
</evidence>
<sequence length="1172" mass="129684">MAHEAFDAIATPLNTGINLLEASAGTGKTYTIAMLVLRFVVERELDIKQLLVVTFTKAATEELKERIRARLAEARQAVVNPTAAADSTIAAWLAGLGLAPEIVRQRLDAALLDIDQAAIFTIHGFCQRALAEHALASGQLFDCELSGDIAELQQQCADDFWRRRVADRPAWQIAVLTRAFPTPDSLLASVVRVGGQQAFQPADTDLDRQLAELDNAIAAASSGLATLAATLQTAFPEGLFSASFVRDFPARFEAWKTWLADRAAELPSLDGLTREALLGGLNGVKFKTSKAKPQTPAEQKQAYLDGLGVDTTAFDGLAAAAGQLQTGLRAALLADLRATLDGLLQQRNLMSFDDLIVRLAGALTGANGELLIAELRRRFAAALIDEFQDTDLHQWQIFSTLFGAPDLYLYLIGDPKQAIYKFRGADIFSYFAAQRQAAQHYTLSHNWRSHPDLVGAVNRLFQRPRPFLFEQLDFHPVQAGRGNADGKLADGAPLVLWQLDKHSDKQAHWTARQGSSNEVAERLRAATVAEIGRLLADGTIVENSQTRPLAAGDIAVLVRSNRAAADYQTALQSAGIAAVLNSKQSVFASEQALELHAVLQAVAQAGQLEALKSALTVSWFGLTGQALYRLLQDETALDGWMNRFQDYLQCWQRHGLLAMLQQLLRREGVETRLSGQIQAERALTNIHHLAERLQQAALDEHLALHKTLDWLRRAILQAERDNGDDRQLRLESDADAVKIVTTHSAKGLEYPVVFCPDLWRRSDRLKNERWLVQCHEDGAMMADLGSAEFERRRELALREELAEDLRLFYVAVTRAKYRCYLFWADVRGKERPNESAMAYLFEFADLDFAGQRQVLAGLAQAEPASFEHRLLASDAGATLIPAARPQRPSAVASLEYRRQTRDLRSLWQMSSYTALAESGHDAAPELPADKAAEPADAYVEANGLPKGAATGNVVHSLLETLSFQALAAGADLGRPRDIACLRHGLHLTQPELLDQLLAATVSTPLAANGEFRLADLPAERCIKEMPFYLSLAYPIDTAHINRLLARCPTYQALAPKRLNGYLTGFIDLVCEYGGRYFLMDYKTNTLADYGHDSLTLAMREHNYGLQYWLYSVVLDRYLRLRLPDYDYQRHFGGIKYLFVRGMRPDQPGHAVYADRPDRETLNGLAAIFFPAG</sequence>
<dbReference type="AlphaFoldDB" id="A0A177N2T6"/>
<dbReference type="EMBL" id="LUUK01000221">
    <property type="protein sequence ID" value="OAI12195.1"/>
    <property type="molecule type" value="Genomic_DNA"/>
</dbReference>
<evidence type="ECO:0000256" key="8">
    <source>
        <dbReference type="ARBA" id="ARBA00022840"/>
    </source>
</evidence>
<dbReference type="HAMAP" id="MF_01485">
    <property type="entry name" value="RecB"/>
    <property type="match status" value="1"/>
</dbReference>
<keyword evidence="4 15" id="KW-0227">DNA damage</keyword>
<accession>A0A177N2T6</accession>
<keyword evidence="1 15" id="KW-0540">Nuclease</keyword>
<evidence type="ECO:0000256" key="10">
    <source>
        <dbReference type="ARBA" id="ARBA00023125"/>
    </source>
</evidence>
<dbReference type="STRING" id="702114.A1355_14590"/>
<feature type="domain" description="UvrD-like helicase ATP-binding" evidence="17">
    <location>
        <begin position="1"/>
        <end position="450"/>
    </location>
</feature>
<protein>
    <recommendedName>
        <fullName evidence="15">RecBCD enzyme subunit RecB</fullName>
        <ecNumber evidence="15">3.1.11.5</ecNumber>
        <ecNumber evidence="15">5.6.2.4</ecNumber>
    </recommendedName>
    <alternativeName>
        <fullName evidence="15">DNA 3'-5' helicase subunit RecB</fullName>
    </alternativeName>
    <alternativeName>
        <fullName evidence="15">Exonuclease V subunit RecB</fullName>
        <shortName evidence="15">ExoV subunit RecB</shortName>
    </alternativeName>
    <alternativeName>
        <fullName evidence="15">Helicase/nuclease RecBCD subunit RecB</fullName>
    </alternativeName>
</protein>
<dbReference type="SUPFAM" id="SSF52540">
    <property type="entry name" value="P-loop containing nucleoside triphosphate hydrolases"/>
    <property type="match status" value="1"/>
</dbReference>
<gene>
    <name evidence="15" type="primary">recB</name>
    <name evidence="19" type="ORF">A1355_14590</name>
</gene>
<keyword evidence="5 15" id="KW-0378">Hydrolase</keyword>
<evidence type="ECO:0000256" key="14">
    <source>
        <dbReference type="ARBA" id="ARBA00048988"/>
    </source>
</evidence>
<dbReference type="EC" id="3.1.11.5" evidence="15"/>
<keyword evidence="8 15" id="KW-0067">ATP-binding</keyword>
<dbReference type="NCBIfam" id="TIGR00609">
    <property type="entry name" value="recB"/>
    <property type="match status" value="1"/>
</dbReference>
<comment type="catalytic activity">
    <reaction evidence="13 15">
        <text>Couples ATP hydrolysis with the unwinding of duplex DNA by translocating in the 3'-5' direction.</text>
        <dbReference type="EC" id="5.6.2.4"/>
    </reaction>
</comment>
<dbReference type="GO" id="GO:0016887">
    <property type="term" value="F:ATP hydrolysis activity"/>
    <property type="evidence" value="ECO:0007669"/>
    <property type="project" value="RHEA"/>
</dbReference>
<keyword evidence="12 15" id="KW-0413">Isomerase</keyword>
<evidence type="ECO:0000256" key="16">
    <source>
        <dbReference type="PROSITE-ProRule" id="PRU00560"/>
    </source>
</evidence>
<proteinExistence type="inferred from homology"/>
<evidence type="ECO:0000256" key="15">
    <source>
        <dbReference type="HAMAP-Rule" id="MF_01485"/>
    </source>
</evidence>
<feature type="region of interest" description="DNA-binding and helicase activity, interacts with RecC" evidence="15">
    <location>
        <begin position="1"/>
        <end position="852"/>
    </location>
</feature>
<feature type="binding site" evidence="15">
    <location>
        <position position="1080"/>
    </location>
    <ligand>
        <name>Mg(2+)</name>
        <dbReference type="ChEBI" id="CHEBI:18420"/>
    </ligand>
</feature>
<comment type="domain">
    <text evidence="15">The C-terminal domain has nuclease activity and interacts with RecD. It interacts with RecA, facilitating its loading onto ssDNA.</text>
</comment>
<dbReference type="GO" id="GO:0005524">
    <property type="term" value="F:ATP binding"/>
    <property type="evidence" value="ECO:0007669"/>
    <property type="project" value="UniProtKB-UniRule"/>
</dbReference>
<dbReference type="GO" id="GO:0000724">
    <property type="term" value="P:double-strand break repair via homologous recombination"/>
    <property type="evidence" value="ECO:0007669"/>
    <property type="project" value="UniProtKB-UniRule"/>
</dbReference>
<comment type="miscellaneous">
    <text evidence="15">In the RecBCD complex, RecB has a slow 3'-5' helicase, an exonuclease activity and loads RecA onto ssDNA, RecD has a fast 5'-3' helicase activity, while RecC stimulates the ATPase and processivity of the RecB helicase and contributes to recognition of the Chi site.</text>
</comment>
<dbReference type="CDD" id="cd22352">
    <property type="entry name" value="RecB_C-like"/>
    <property type="match status" value="1"/>
</dbReference>
<evidence type="ECO:0000256" key="3">
    <source>
        <dbReference type="ARBA" id="ARBA00022741"/>
    </source>
</evidence>
<keyword evidence="3 15" id="KW-0547">Nucleotide-binding</keyword>
<dbReference type="GO" id="GO:0005829">
    <property type="term" value="C:cytosol"/>
    <property type="evidence" value="ECO:0007669"/>
    <property type="project" value="TreeGrafter"/>
</dbReference>
<dbReference type="GO" id="GO:0003677">
    <property type="term" value="F:DNA binding"/>
    <property type="evidence" value="ECO:0007669"/>
    <property type="project" value="UniProtKB-UniRule"/>
</dbReference>
<reference evidence="20" key="1">
    <citation type="submission" date="2016-03" db="EMBL/GenBank/DDBJ databases">
        <authorList>
            <person name="Heylen K."/>
            <person name="De Vos P."/>
            <person name="Vekeman B."/>
        </authorList>
    </citation>
    <scope>NUCLEOTIDE SEQUENCE [LARGE SCALE GENOMIC DNA]</scope>
    <source>
        <strain evidence="20">R-45383</strain>
    </source>
</reference>
<feature type="binding site" evidence="15">
    <location>
        <position position="955"/>
    </location>
    <ligand>
        <name>Mg(2+)</name>
        <dbReference type="ChEBI" id="CHEBI:18420"/>
    </ligand>
</feature>
<comment type="similarity">
    <text evidence="15">Belongs to the helicase family. UvrD subfamily.</text>
</comment>
<feature type="region of interest" description="Nuclease activity, interacts with RecD and RecA" evidence="15">
    <location>
        <begin position="906"/>
        <end position="1172"/>
    </location>
</feature>
<feature type="binding site" evidence="16">
    <location>
        <begin position="22"/>
        <end position="29"/>
    </location>
    <ligand>
        <name>ATP</name>
        <dbReference type="ChEBI" id="CHEBI:30616"/>
    </ligand>
</feature>
<dbReference type="InterPro" id="IPR004586">
    <property type="entry name" value="RecB"/>
</dbReference>
<evidence type="ECO:0000256" key="1">
    <source>
        <dbReference type="ARBA" id="ARBA00022722"/>
    </source>
</evidence>
<dbReference type="Gene3D" id="3.40.50.300">
    <property type="entry name" value="P-loop containing nucleotide triphosphate hydrolases"/>
    <property type="match status" value="2"/>
</dbReference>
<dbReference type="SUPFAM" id="SSF52980">
    <property type="entry name" value="Restriction endonuclease-like"/>
    <property type="match status" value="1"/>
</dbReference>
<dbReference type="Gene3D" id="1.10.3170.10">
    <property type="entry name" value="Recbcd, chain B, domain 2"/>
    <property type="match status" value="1"/>
</dbReference>
<evidence type="ECO:0000256" key="13">
    <source>
        <dbReference type="ARBA" id="ARBA00034617"/>
    </source>
</evidence>